<dbReference type="Proteomes" id="UP001497453">
    <property type="component" value="Chromosome 3"/>
</dbReference>
<dbReference type="PANTHER" id="PTHR40465:SF1">
    <property type="entry name" value="DUF6534 DOMAIN-CONTAINING PROTEIN"/>
    <property type="match status" value="1"/>
</dbReference>
<evidence type="ECO:0000313" key="4">
    <source>
        <dbReference type="EMBL" id="CAL1703152.1"/>
    </source>
</evidence>
<feature type="transmembrane region" description="Helical" evidence="2">
    <location>
        <begin position="20"/>
        <end position="41"/>
    </location>
</feature>
<name>A0ABP1D9G0_9APHY</name>
<dbReference type="Pfam" id="PF20152">
    <property type="entry name" value="DUF6534"/>
    <property type="match status" value="1"/>
</dbReference>
<sequence>MPLSLPYLQEHPAYFIGPNIMGIFIQAIEMGFVINQFFTFWSRADRESSVIKTIVLIVTSVAVLQTSLAFYSLWRAHVLHFGDFIIATSFIWVDKLSPIMTVSMASPVQAFLIWRCWTLTRRNWIILGSLSTVLLASVISSIVVTVETFNINFQVLVESVDQLPRIRPDVTFILALASSAALDVAVTSILLTYLSRAKAHVYSSRFRRVMRKLVILIWEAAVPPAACAIVVVVTYLTIVNDNYWDLMFQAILGKLYVISLFVTLNGRADLAKVAAGTNPRLTSLGWAGPASHAVTLNIQPMDLELGQQHSSGPSEAENNSVATIQENKSERIQVS</sequence>
<evidence type="ECO:0000256" key="1">
    <source>
        <dbReference type="SAM" id="MobiDB-lite"/>
    </source>
</evidence>
<evidence type="ECO:0000313" key="5">
    <source>
        <dbReference type="Proteomes" id="UP001497453"/>
    </source>
</evidence>
<feature type="transmembrane region" description="Helical" evidence="2">
    <location>
        <begin position="215"/>
        <end position="238"/>
    </location>
</feature>
<dbReference type="EMBL" id="OZ037946">
    <property type="protein sequence ID" value="CAL1703152.1"/>
    <property type="molecule type" value="Genomic_DNA"/>
</dbReference>
<accession>A0ABP1D9G0</accession>
<dbReference type="InterPro" id="IPR045339">
    <property type="entry name" value="DUF6534"/>
</dbReference>
<gene>
    <name evidence="4" type="ORF">GFSPODELE1_LOCUS4421</name>
</gene>
<organism evidence="4 5">
    <name type="scientific">Somion occarium</name>
    <dbReference type="NCBI Taxonomy" id="3059160"/>
    <lineage>
        <taxon>Eukaryota</taxon>
        <taxon>Fungi</taxon>
        <taxon>Dikarya</taxon>
        <taxon>Basidiomycota</taxon>
        <taxon>Agaricomycotina</taxon>
        <taxon>Agaricomycetes</taxon>
        <taxon>Polyporales</taxon>
        <taxon>Cerrenaceae</taxon>
        <taxon>Somion</taxon>
    </lineage>
</organism>
<keyword evidence="2" id="KW-0812">Transmembrane</keyword>
<feature type="compositionally biased region" description="Polar residues" evidence="1">
    <location>
        <begin position="307"/>
        <end position="326"/>
    </location>
</feature>
<evidence type="ECO:0000259" key="3">
    <source>
        <dbReference type="Pfam" id="PF20152"/>
    </source>
</evidence>
<feature type="region of interest" description="Disordered" evidence="1">
    <location>
        <begin position="307"/>
        <end position="335"/>
    </location>
</feature>
<feature type="transmembrane region" description="Helical" evidence="2">
    <location>
        <begin position="99"/>
        <end position="117"/>
    </location>
</feature>
<feature type="transmembrane region" description="Helical" evidence="2">
    <location>
        <begin position="124"/>
        <end position="146"/>
    </location>
</feature>
<keyword evidence="2" id="KW-0472">Membrane</keyword>
<protein>
    <recommendedName>
        <fullName evidence="3">DUF6534 domain-containing protein</fullName>
    </recommendedName>
</protein>
<keyword evidence="5" id="KW-1185">Reference proteome</keyword>
<proteinExistence type="predicted"/>
<keyword evidence="2" id="KW-1133">Transmembrane helix</keyword>
<evidence type="ECO:0000256" key="2">
    <source>
        <dbReference type="SAM" id="Phobius"/>
    </source>
</evidence>
<reference evidence="5" key="1">
    <citation type="submission" date="2024-04" db="EMBL/GenBank/DDBJ databases">
        <authorList>
            <person name="Shaw F."/>
            <person name="Minotto A."/>
        </authorList>
    </citation>
    <scope>NUCLEOTIDE SEQUENCE [LARGE SCALE GENOMIC DNA]</scope>
</reference>
<feature type="transmembrane region" description="Helical" evidence="2">
    <location>
        <begin position="172"/>
        <end position="194"/>
    </location>
</feature>
<feature type="domain" description="DUF6534" evidence="3">
    <location>
        <begin position="179"/>
        <end position="268"/>
    </location>
</feature>
<feature type="transmembrane region" description="Helical" evidence="2">
    <location>
        <begin position="244"/>
        <end position="264"/>
    </location>
</feature>
<feature type="transmembrane region" description="Helical" evidence="2">
    <location>
        <begin position="53"/>
        <end position="74"/>
    </location>
</feature>
<dbReference type="PANTHER" id="PTHR40465">
    <property type="entry name" value="CHROMOSOME 1, WHOLE GENOME SHOTGUN SEQUENCE"/>
    <property type="match status" value="1"/>
</dbReference>